<dbReference type="Gene3D" id="1.10.10.10">
    <property type="entry name" value="Winged helix-like DNA-binding domain superfamily/Winged helix DNA-binding domain"/>
    <property type="match status" value="1"/>
</dbReference>
<dbReference type="CDD" id="cd00038">
    <property type="entry name" value="CAP_ED"/>
    <property type="match status" value="1"/>
</dbReference>
<feature type="domain" description="HTH crp-type" evidence="5">
    <location>
        <begin position="153"/>
        <end position="219"/>
    </location>
</feature>
<dbReference type="Proteomes" id="UP001264980">
    <property type="component" value="Unassembled WGS sequence"/>
</dbReference>
<dbReference type="InterPro" id="IPR014710">
    <property type="entry name" value="RmlC-like_jellyroll"/>
</dbReference>
<dbReference type="InterPro" id="IPR012318">
    <property type="entry name" value="HTH_CRP"/>
</dbReference>
<evidence type="ECO:0000313" key="7">
    <source>
        <dbReference type="Proteomes" id="UP001264980"/>
    </source>
</evidence>
<evidence type="ECO:0000313" key="6">
    <source>
        <dbReference type="EMBL" id="MDR6809613.1"/>
    </source>
</evidence>
<dbReference type="PANTHER" id="PTHR24567:SF26">
    <property type="entry name" value="REGULATORY PROTEIN YEIL"/>
    <property type="match status" value="1"/>
</dbReference>
<dbReference type="Gene3D" id="2.60.120.10">
    <property type="entry name" value="Jelly Rolls"/>
    <property type="match status" value="1"/>
</dbReference>
<dbReference type="InterPro" id="IPR036390">
    <property type="entry name" value="WH_DNA-bd_sf"/>
</dbReference>
<dbReference type="RefSeq" id="WP_309993314.1">
    <property type="nucleotide sequence ID" value="NZ_JAVDTI010000011.1"/>
</dbReference>
<dbReference type="InterPro" id="IPR000595">
    <property type="entry name" value="cNMP-bd_dom"/>
</dbReference>
<dbReference type="Pfam" id="PF00027">
    <property type="entry name" value="cNMP_binding"/>
    <property type="match status" value="1"/>
</dbReference>
<dbReference type="PANTHER" id="PTHR24567">
    <property type="entry name" value="CRP FAMILY TRANSCRIPTIONAL REGULATORY PROTEIN"/>
    <property type="match status" value="1"/>
</dbReference>
<dbReference type="InterPro" id="IPR036388">
    <property type="entry name" value="WH-like_DNA-bd_sf"/>
</dbReference>
<keyword evidence="1" id="KW-0805">Transcription regulation</keyword>
<dbReference type="PRINTS" id="PR00034">
    <property type="entry name" value="HTHCRP"/>
</dbReference>
<dbReference type="PROSITE" id="PS50042">
    <property type="entry name" value="CNMP_BINDING_3"/>
    <property type="match status" value="1"/>
</dbReference>
<feature type="domain" description="Cyclic nucleotide-binding" evidence="4">
    <location>
        <begin position="17"/>
        <end position="83"/>
    </location>
</feature>
<sequence length="220" mass="25671">MNMHTEQAAISQYLETYFSQFEPELIRKLAENSILRDFEGDEQLMRPGQYFKSTMLIVEGGVKLYREGQDGNEFFIYQLGPGDACALSMICATKKEQSQISARAVEPTRAILIPIALMDELMTSYKSWYYFVLETYRSRFEELLQVVDGIAFRSMDERLEFYLKNQQKLLHNDEIPITHQQIASDLNSSREVISRLLKKMEQRGMVRLGRNTIKVLRNFP</sequence>
<comment type="caution">
    <text evidence="6">The sequence shown here is derived from an EMBL/GenBank/DDBJ whole genome shotgun (WGS) entry which is preliminary data.</text>
</comment>
<evidence type="ECO:0000259" key="4">
    <source>
        <dbReference type="PROSITE" id="PS50042"/>
    </source>
</evidence>
<gene>
    <name evidence="6" type="ORF">J2W84_006689</name>
</gene>
<keyword evidence="7" id="KW-1185">Reference proteome</keyword>
<dbReference type="SUPFAM" id="SSF51206">
    <property type="entry name" value="cAMP-binding domain-like"/>
    <property type="match status" value="1"/>
</dbReference>
<evidence type="ECO:0000256" key="3">
    <source>
        <dbReference type="ARBA" id="ARBA00023163"/>
    </source>
</evidence>
<dbReference type="SUPFAM" id="SSF46785">
    <property type="entry name" value="Winged helix' DNA-binding domain"/>
    <property type="match status" value="1"/>
</dbReference>
<keyword evidence="3" id="KW-0804">Transcription</keyword>
<dbReference type="InterPro" id="IPR018490">
    <property type="entry name" value="cNMP-bd_dom_sf"/>
</dbReference>
<name>A0ABU1R892_9BACT</name>
<evidence type="ECO:0000256" key="2">
    <source>
        <dbReference type="ARBA" id="ARBA00023125"/>
    </source>
</evidence>
<dbReference type="PROSITE" id="PS51063">
    <property type="entry name" value="HTH_CRP_2"/>
    <property type="match status" value="1"/>
</dbReference>
<evidence type="ECO:0000259" key="5">
    <source>
        <dbReference type="PROSITE" id="PS51063"/>
    </source>
</evidence>
<keyword evidence="2" id="KW-0238">DNA-binding</keyword>
<organism evidence="6 7">
    <name type="scientific">Dyadobacter fermentans</name>
    <dbReference type="NCBI Taxonomy" id="94254"/>
    <lineage>
        <taxon>Bacteria</taxon>
        <taxon>Pseudomonadati</taxon>
        <taxon>Bacteroidota</taxon>
        <taxon>Cytophagia</taxon>
        <taxon>Cytophagales</taxon>
        <taxon>Spirosomataceae</taxon>
        <taxon>Dyadobacter</taxon>
    </lineage>
</organism>
<reference evidence="6 7" key="1">
    <citation type="submission" date="2023-07" db="EMBL/GenBank/DDBJ databases">
        <title>Sorghum-associated microbial communities from plants grown in Nebraska, USA.</title>
        <authorList>
            <person name="Schachtman D."/>
        </authorList>
    </citation>
    <scope>NUCLEOTIDE SEQUENCE [LARGE SCALE GENOMIC DNA]</scope>
    <source>
        <strain evidence="6 7">BE57</strain>
    </source>
</reference>
<proteinExistence type="predicted"/>
<dbReference type="SMART" id="SM00419">
    <property type="entry name" value="HTH_CRP"/>
    <property type="match status" value="1"/>
</dbReference>
<protein>
    <submittedName>
        <fullName evidence="6">CRP/FNR family transcriptional regulator</fullName>
    </submittedName>
</protein>
<dbReference type="InterPro" id="IPR050397">
    <property type="entry name" value="Env_Response_Regulators"/>
</dbReference>
<evidence type="ECO:0000256" key="1">
    <source>
        <dbReference type="ARBA" id="ARBA00023015"/>
    </source>
</evidence>
<dbReference type="Pfam" id="PF13545">
    <property type="entry name" value="HTH_Crp_2"/>
    <property type="match status" value="1"/>
</dbReference>
<accession>A0ABU1R892</accession>
<dbReference type="EMBL" id="JAVDTI010000011">
    <property type="protein sequence ID" value="MDR6809613.1"/>
    <property type="molecule type" value="Genomic_DNA"/>
</dbReference>